<dbReference type="Pfam" id="PF00781">
    <property type="entry name" value="DAGK_cat"/>
    <property type="match status" value="1"/>
</dbReference>
<dbReference type="AlphaFoldDB" id="F8P4V7"/>
<dbReference type="PROSITE" id="PS50146">
    <property type="entry name" value="DAGK"/>
    <property type="match status" value="1"/>
</dbReference>
<dbReference type="InterPro" id="IPR001206">
    <property type="entry name" value="Diacylglycerol_kinase_cat_dom"/>
</dbReference>
<dbReference type="RefSeq" id="XP_007321430.1">
    <property type="nucleotide sequence ID" value="XM_007321368.1"/>
</dbReference>
<dbReference type="GO" id="GO:0046512">
    <property type="term" value="P:sphingosine biosynthetic process"/>
    <property type="evidence" value="ECO:0007669"/>
    <property type="project" value="TreeGrafter"/>
</dbReference>
<dbReference type="SUPFAM" id="SSF111331">
    <property type="entry name" value="NAD kinase/diacylglycerol kinase-like"/>
    <property type="match status" value="1"/>
</dbReference>
<evidence type="ECO:0000259" key="1">
    <source>
        <dbReference type="PROSITE" id="PS50146"/>
    </source>
</evidence>
<dbReference type="EMBL" id="GL945438">
    <property type="protein sequence ID" value="EGO21644.1"/>
    <property type="molecule type" value="Genomic_DNA"/>
</dbReference>
<feature type="domain" description="DAGKc" evidence="1">
    <location>
        <begin position="1"/>
        <end position="106"/>
    </location>
</feature>
<proteinExistence type="predicted"/>
<dbReference type="GeneID" id="18820458"/>
<dbReference type="InterPro" id="IPR017438">
    <property type="entry name" value="ATP-NAD_kinase_N"/>
</dbReference>
<dbReference type="PANTHER" id="PTHR12358:SF105">
    <property type="entry name" value="DAGKC DOMAIN-CONTAINING PROTEIN"/>
    <property type="match status" value="1"/>
</dbReference>
<dbReference type="GO" id="GO:0001727">
    <property type="term" value="F:lipid kinase activity"/>
    <property type="evidence" value="ECO:0007669"/>
    <property type="project" value="TreeGrafter"/>
</dbReference>
<accession>F8P4V7</accession>
<dbReference type="GO" id="GO:0016020">
    <property type="term" value="C:membrane"/>
    <property type="evidence" value="ECO:0007669"/>
    <property type="project" value="TreeGrafter"/>
</dbReference>
<name>F8P4V7_SERL9</name>
<dbReference type="InterPro" id="IPR050187">
    <property type="entry name" value="Lipid_Phosphate_FormReg"/>
</dbReference>
<dbReference type="InterPro" id="IPR016064">
    <property type="entry name" value="NAD/diacylglycerol_kinase_sf"/>
</dbReference>
<dbReference type="Gene3D" id="3.40.50.10330">
    <property type="entry name" value="Probable inorganic polyphosphate/atp-NAD kinase, domain 1"/>
    <property type="match status" value="1"/>
</dbReference>
<dbReference type="Proteomes" id="UP000008064">
    <property type="component" value="Unassembled WGS sequence"/>
</dbReference>
<gene>
    <name evidence="2" type="ORF">SERLADRAFT_474295</name>
</gene>
<reference evidence="2" key="1">
    <citation type="submission" date="2011-04" db="EMBL/GenBank/DDBJ databases">
        <title>Evolution of plant cell wall degrading machinery underlies the functional diversity of forest fungi.</title>
        <authorList>
            <consortium name="US DOE Joint Genome Institute (JGI-PGF)"/>
            <person name="Eastwood D.C."/>
            <person name="Floudas D."/>
            <person name="Binder M."/>
            <person name="Majcherczyk A."/>
            <person name="Schneider P."/>
            <person name="Aerts A."/>
            <person name="Asiegbu F.O."/>
            <person name="Baker S.E."/>
            <person name="Barry K."/>
            <person name="Bendiksby M."/>
            <person name="Blumentritt M."/>
            <person name="Coutinho P.M."/>
            <person name="Cullen D."/>
            <person name="Cullen D."/>
            <person name="Gathman A."/>
            <person name="Goodell B."/>
            <person name="Henrissat B."/>
            <person name="Ihrmark K."/>
            <person name="Kauserud H."/>
            <person name="Kohler A."/>
            <person name="LaButti K."/>
            <person name="Lapidus A."/>
            <person name="Lavin J.L."/>
            <person name="Lee Y.-H."/>
            <person name="Lindquist E."/>
            <person name="Lilly W."/>
            <person name="Lucas S."/>
            <person name="Morin E."/>
            <person name="Murat C."/>
            <person name="Oguiza J.A."/>
            <person name="Park J."/>
            <person name="Pisabarro A.G."/>
            <person name="Riley R."/>
            <person name="Rosling A."/>
            <person name="Salamov A."/>
            <person name="Schmidt O."/>
            <person name="Schmutz J."/>
            <person name="Skrede I."/>
            <person name="Stenlid J."/>
            <person name="Wiebenga A."/>
            <person name="Xie X."/>
            <person name="Kues U."/>
            <person name="Hibbett D.S."/>
            <person name="Hoffmeister D."/>
            <person name="Hogberg N."/>
            <person name="Martin F."/>
            <person name="Grigoriev I.V."/>
            <person name="Watkinson S.C."/>
        </authorList>
    </citation>
    <scope>NUCLEOTIDE SEQUENCE</scope>
    <source>
        <strain evidence="2">S7.9</strain>
    </source>
</reference>
<evidence type="ECO:0000313" key="2">
    <source>
        <dbReference type="EMBL" id="EGO21644.1"/>
    </source>
</evidence>
<dbReference type="OrthoDB" id="336240at2759"/>
<dbReference type="PANTHER" id="PTHR12358">
    <property type="entry name" value="SPHINGOSINE KINASE"/>
    <property type="match status" value="1"/>
</dbReference>
<dbReference type="HOGENOM" id="CLU_1499863_0_0_1"/>
<sequence>MSALVVYNPVCGDSTAHTFFQEHVLPLLHEHSIATPHIILTERPGHAGTAVVDYLTSRADPQAELTIILGSGDGTLHEIINAISVSPTKGYFISFVLIPCGTANALYSSFFSPVQGDTTPAYRLQSLHKYLGKFPSTPLTLARTTLVSPESDDHPTIAVSAVVASTALHASILLDSESLR</sequence>
<protein>
    <recommendedName>
        <fullName evidence="1">DAGKc domain-containing protein</fullName>
    </recommendedName>
</protein>
<feature type="non-terminal residue" evidence="2">
    <location>
        <position position="180"/>
    </location>
</feature>
<dbReference type="KEGG" id="sla:SERLADRAFT_474295"/>
<organism>
    <name type="scientific">Serpula lacrymans var. lacrymans (strain S7.9)</name>
    <name type="common">Dry rot fungus</name>
    <dbReference type="NCBI Taxonomy" id="578457"/>
    <lineage>
        <taxon>Eukaryota</taxon>
        <taxon>Fungi</taxon>
        <taxon>Dikarya</taxon>
        <taxon>Basidiomycota</taxon>
        <taxon>Agaricomycotina</taxon>
        <taxon>Agaricomycetes</taxon>
        <taxon>Agaricomycetidae</taxon>
        <taxon>Boletales</taxon>
        <taxon>Coniophorineae</taxon>
        <taxon>Serpulaceae</taxon>
        <taxon>Serpula</taxon>
    </lineage>
</organism>
<dbReference type="GO" id="GO:0005737">
    <property type="term" value="C:cytoplasm"/>
    <property type="evidence" value="ECO:0007669"/>
    <property type="project" value="TreeGrafter"/>
</dbReference>